<name>A0A1G2LDC7_9BACT</name>
<gene>
    <name evidence="2" type="ORF">A3B37_00460</name>
</gene>
<comment type="caution">
    <text evidence="2">The sequence shown here is derived from an EMBL/GenBank/DDBJ whole genome shotgun (WGS) entry which is preliminary data.</text>
</comment>
<feature type="transmembrane region" description="Helical" evidence="1">
    <location>
        <begin position="156"/>
        <end position="174"/>
    </location>
</feature>
<proteinExistence type="predicted"/>
<dbReference type="STRING" id="1802280.A3B37_00460"/>
<keyword evidence="1" id="KW-0812">Transmembrane</keyword>
<feature type="transmembrane region" description="Helical" evidence="1">
    <location>
        <begin position="79"/>
        <end position="99"/>
    </location>
</feature>
<keyword evidence="1" id="KW-1133">Transmembrane helix</keyword>
<evidence type="ECO:0000313" key="3">
    <source>
        <dbReference type="Proteomes" id="UP000176705"/>
    </source>
</evidence>
<accession>A0A1G2LDC7</accession>
<dbReference type="EMBL" id="MHQS01000010">
    <property type="protein sequence ID" value="OHA08809.1"/>
    <property type="molecule type" value="Genomic_DNA"/>
</dbReference>
<organism evidence="2 3">
    <name type="scientific">Candidatus Sungbacteria bacterium RIFCSPLOWO2_01_FULL_59_16</name>
    <dbReference type="NCBI Taxonomy" id="1802280"/>
    <lineage>
        <taxon>Bacteria</taxon>
        <taxon>Candidatus Sungiibacteriota</taxon>
    </lineage>
</organism>
<dbReference type="Proteomes" id="UP000176705">
    <property type="component" value="Unassembled WGS sequence"/>
</dbReference>
<feature type="transmembrane region" description="Helical" evidence="1">
    <location>
        <begin position="180"/>
        <end position="197"/>
    </location>
</feature>
<evidence type="ECO:0000313" key="2">
    <source>
        <dbReference type="EMBL" id="OHA08809.1"/>
    </source>
</evidence>
<reference evidence="2 3" key="1">
    <citation type="journal article" date="2016" name="Nat. Commun.">
        <title>Thousands of microbial genomes shed light on interconnected biogeochemical processes in an aquifer system.</title>
        <authorList>
            <person name="Anantharaman K."/>
            <person name="Brown C.T."/>
            <person name="Hug L.A."/>
            <person name="Sharon I."/>
            <person name="Castelle C.J."/>
            <person name="Probst A.J."/>
            <person name="Thomas B.C."/>
            <person name="Singh A."/>
            <person name="Wilkins M.J."/>
            <person name="Karaoz U."/>
            <person name="Brodie E.L."/>
            <person name="Williams K.H."/>
            <person name="Hubbard S.S."/>
            <person name="Banfield J.F."/>
        </authorList>
    </citation>
    <scope>NUCLEOTIDE SEQUENCE [LARGE SCALE GENOMIC DNA]</scope>
</reference>
<evidence type="ECO:0000256" key="1">
    <source>
        <dbReference type="SAM" id="Phobius"/>
    </source>
</evidence>
<sequence length="220" mass="25480">MDKRTLMELSEDEMASLVNDPLQFEIIRTHLTQALEELRYEVGRIDNVLASIQQSEGTGLTLIGLLSLFVFLVPTSTDVIEVFLIFILPFLLIGIFSFYHSSSRRIMIRENIAVGTTGKLGEILVLRTNTKITEDIFITMMSKFEDVLRWHRWHTLSLKVFTTSFFILLYLRYFYGTPSYSYFGVISTIVVLFWSTHHRVLNWGIHRSYPVGRTSHNSNS</sequence>
<feature type="transmembrane region" description="Helical" evidence="1">
    <location>
        <begin position="57"/>
        <end position="73"/>
    </location>
</feature>
<dbReference type="AlphaFoldDB" id="A0A1G2LDC7"/>
<keyword evidence="1" id="KW-0472">Membrane</keyword>
<protein>
    <submittedName>
        <fullName evidence="2">Uncharacterized protein</fullName>
    </submittedName>
</protein>